<dbReference type="Proteomes" id="UP000284767">
    <property type="component" value="Unassembled WGS sequence"/>
</dbReference>
<name>A0A080VKS6_PSEAI</name>
<protein>
    <submittedName>
        <fullName evidence="1">Uncharacterized protein</fullName>
    </submittedName>
</protein>
<evidence type="ECO:0000313" key="2">
    <source>
        <dbReference type="Proteomes" id="UP000284767"/>
    </source>
</evidence>
<dbReference type="AlphaFoldDB" id="A0A080VKS6"/>
<evidence type="ECO:0000313" key="1">
    <source>
        <dbReference type="EMBL" id="RPM20094.1"/>
    </source>
</evidence>
<comment type="caution">
    <text evidence="1">The sequence shown here is derived from an EMBL/GenBank/DDBJ whole genome shotgun (WGS) entry which is preliminary data.</text>
</comment>
<dbReference type="EMBL" id="NSNE01000003">
    <property type="protein sequence ID" value="RPM20094.1"/>
    <property type="molecule type" value="Genomic_DNA"/>
</dbReference>
<dbReference type="RefSeq" id="WP_003116116.1">
    <property type="nucleotide sequence ID" value="NZ_AP014839.1"/>
</dbReference>
<organism evidence="1 2">
    <name type="scientific">Pseudomonas aeruginosa</name>
    <dbReference type="NCBI Taxonomy" id="287"/>
    <lineage>
        <taxon>Bacteria</taxon>
        <taxon>Pseudomonadati</taxon>
        <taxon>Pseudomonadota</taxon>
        <taxon>Gammaproteobacteria</taxon>
        <taxon>Pseudomonadales</taxon>
        <taxon>Pseudomonadaceae</taxon>
        <taxon>Pseudomonas</taxon>
    </lineage>
</organism>
<reference evidence="1 2" key="2">
    <citation type="submission" date="2019-01" db="EMBL/GenBank/DDBJ databases">
        <title>The Pseudomonas aeruginosa pan-genome provides new insights on its population structure, horizontal gene transfer and pathogenicity.</title>
        <authorList>
            <person name="Freschi L."/>
            <person name="Vincent A.T."/>
            <person name="Jeukens J."/>
            <person name="Emond-Rheault J.-G."/>
            <person name="Kukavica-Ibrulj I."/>
            <person name="Dupont M.-J."/>
            <person name="Charette S.J."/>
            <person name="Boyle B."/>
            <person name="Levesque R.C."/>
        </authorList>
    </citation>
    <scope>NUCLEOTIDE SEQUENCE [LARGE SCALE GENOMIC DNA]</scope>
    <source>
        <strain evidence="1 2">PA-W36</strain>
    </source>
</reference>
<gene>
    <name evidence="1" type="ORF">IPC1295_07355</name>
</gene>
<accession>A0A080VKS6</accession>
<proteinExistence type="predicted"/>
<reference evidence="1 2" key="1">
    <citation type="submission" date="2017-08" db="EMBL/GenBank/DDBJ databases">
        <authorList>
            <person name="Feschi L."/>
            <person name="Jeukens J."/>
            <person name="Emond-Rheault J.-G."/>
            <person name="Kukavica-Ibrulj I."/>
            <person name="Boyle B."/>
            <person name="Levesque R.C."/>
        </authorList>
    </citation>
    <scope>NUCLEOTIDE SEQUENCE [LARGE SCALE GENOMIC DNA]</scope>
    <source>
        <strain evidence="1 2">PA-W36</strain>
    </source>
</reference>
<dbReference type="eggNOG" id="ENOG5031WRS">
    <property type="taxonomic scope" value="Bacteria"/>
</dbReference>
<sequence>MLRLKASPALFFGLLLASAASFAAQPPAGMLQPLRGTIQQAADDHLQLKARNGQQLTVRLTDKTAIRAVSLAKPEDIQPDSFIGTAAVPQPDGTLKALEVHVFAPSLRGSGEGHRPWENADGSASTMTNGTVGNLVVSQGRRMTVKYGDGEKTVVVPDDVPIVSLEPGERSLLKPGAKVVLFPQKGADGSLTALAISVGKDGVTPPM</sequence>